<evidence type="ECO:0000313" key="5">
    <source>
        <dbReference type="Proteomes" id="UP000729701"/>
    </source>
</evidence>
<protein>
    <recommendedName>
        <fullName evidence="3">TerB-C domain-containing protein</fullName>
    </recommendedName>
</protein>
<name>A0A951US09_9CYAN</name>
<accession>A0A951US09</accession>
<reference evidence="4" key="2">
    <citation type="journal article" date="2022" name="Microbiol. Resour. Announc.">
        <title>Metagenome Sequencing to Explore Phylogenomics of Terrestrial Cyanobacteria.</title>
        <authorList>
            <person name="Ward R.D."/>
            <person name="Stajich J.E."/>
            <person name="Johansen J.R."/>
            <person name="Huntemann M."/>
            <person name="Clum A."/>
            <person name="Foster B."/>
            <person name="Foster B."/>
            <person name="Roux S."/>
            <person name="Palaniappan K."/>
            <person name="Varghese N."/>
            <person name="Mukherjee S."/>
            <person name="Reddy T.B.K."/>
            <person name="Daum C."/>
            <person name="Copeland A."/>
            <person name="Chen I.A."/>
            <person name="Ivanova N.N."/>
            <person name="Kyrpides N.C."/>
            <person name="Shapiro N."/>
            <person name="Eloe-Fadrosh E.A."/>
            <person name="Pietrasiak N."/>
        </authorList>
    </citation>
    <scope>NUCLEOTIDE SEQUENCE</scope>
    <source>
        <strain evidence="4">GSE-NOS-MK-12-04C</strain>
    </source>
</reference>
<keyword evidence="2" id="KW-0812">Transmembrane</keyword>
<organism evidence="4 5">
    <name type="scientific">Cyanomargarita calcarea GSE-NOS-MK-12-04C</name>
    <dbReference type="NCBI Taxonomy" id="2839659"/>
    <lineage>
        <taxon>Bacteria</taxon>
        <taxon>Bacillati</taxon>
        <taxon>Cyanobacteriota</taxon>
        <taxon>Cyanophyceae</taxon>
        <taxon>Nostocales</taxon>
        <taxon>Cyanomargaritaceae</taxon>
        <taxon>Cyanomargarita</taxon>
    </lineage>
</organism>
<evidence type="ECO:0000259" key="3">
    <source>
        <dbReference type="Pfam" id="PF15615"/>
    </source>
</evidence>
<feature type="transmembrane region" description="Helical" evidence="2">
    <location>
        <begin position="41"/>
        <end position="58"/>
    </location>
</feature>
<feature type="coiled-coil region" evidence="1">
    <location>
        <begin position="147"/>
        <end position="174"/>
    </location>
</feature>
<evidence type="ECO:0000313" key="4">
    <source>
        <dbReference type="EMBL" id="MBW4666761.1"/>
    </source>
</evidence>
<keyword evidence="2" id="KW-1133">Transmembrane helix</keyword>
<dbReference type="SUPFAM" id="SSF57997">
    <property type="entry name" value="Tropomyosin"/>
    <property type="match status" value="1"/>
</dbReference>
<comment type="caution">
    <text evidence="4">The sequence shown here is derived from an EMBL/GenBank/DDBJ whole genome shotgun (WGS) entry which is preliminary data.</text>
</comment>
<keyword evidence="1" id="KW-0175">Coiled coil</keyword>
<gene>
    <name evidence="4" type="ORF">KME60_04800</name>
</gene>
<dbReference type="EMBL" id="JAHHGZ010000004">
    <property type="protein sequence ID" value="MBW4666761.1"/>
    <property type="molecule type" value="Genomic_DNA"/>
</dbReference>
<proteinExistence type="predicted"/>
<evidence type="ECO:0000256" key="2">
    <source>
        <dbReference type="SAM" id="Phobius"/>
    </source>
</evidence>
<dbReference type="AlphaFoldDB" id="A0A951US09"/>
<feature type="coiled-coil region" evidence="1">
    <location>
        <begin position="210"/>
        <end position="300"/>
    </location>
</feature>
<keyword evidence="2" id="KW-0472">Membrane</keyword>
<dbReference type="InterPro" id="IPR028932">
    <property type="entry name" value="TerB-C"/>
</dbReference>
<feature type="transmembrane region" description="Helical" evidence="2">
    <location>
        <begin position="12"/>
        <end position="35"/>
    </location>
</feature>
<dbReference type="Proteomes" id="UP000729701">
    <property type="component" value="Unassembled WGS sequence"/>
</dbReference>
<reference evidence="4" key="1">
    <citation type="submission" date="2021-05" db="EMBL/GenBank/DDBJ databases">
        <authorList>
            <person name="Pietrasiak N."/>
            <person name="Ward R."/>
            <person name="Stajich J.E."/>
            <person name="Kurbessoian T."/>
        </authorList>
    </citation>
    <scope>NUCLEOTIDE SEQUENCE</scope>
    <source>
        <strain evidence="4">GSE-NOS-MK-12-04C</strain>
    </source>
</reference>
<feature type="domain" description="TerB-C" evidence="3">
    <location>
        <begin position="257"/>
        <end position="410"/>
    </location>
</feature>
<evidence type="ECO:0000256" key="1">
    <source>
        <dbReference type="SAM" id="Coils"/>
    </source>
</evidence>
<sequence length="427" mass="49443">MSNTSNMQSAMVSNRFIIGIVAFGVSFGLSLVLSWDFNKSFFTGIITVPATYLAVLFVDKRRRNHEMLVLDSLHKRIKEMEGMKSRFFGEINELEAHRNLLYTESNQLQKQVSERCKQRDSLNRELGNFALEKKQIEVQVGYLQGELINLDKAKVDLNNVLSNLNSEKRRMELNSNVTRSEINQLHTQLGELLLSKQGFESELTLLERIRPQLEEKLYNLRIKIQELEVQETKAREFLLTIKSERKNIESSLKSLRTDITEQQIEFQQLQSQVSLLQQERDQLQSQVWELLQQMETINQETFPGEGQVNDFDFLLDDLLETLEPIDSERLPQEWSNFIQNLPEYEIQVLKAIIEPDNPNSVIKNIALSNITMPNLLIDSINERANDIIGELIIDTGTEKLEIYPEHLSNVKKAIAIYDLMARQISSK</sequence>
<dbReference type="Pfam" id="PF15615">
    <property type="entry name" value="TerB_C"/>
    <property type="match status" value="1"/>
</dbReference>